<gene>
    <name evidence="1" type="ORF">DPMN_010449</name>
</gene>
<name>A0A9D4RZ91_DREPO</name>
<evidence type="ECO:0000313" key="1">
    <source>
        <dbReference type="EMBL" id="KAH3886441.1"/>
    </source>
</evidence>
<reference evidence="1" key="2">
    <citation type="submission" date="2020-11" db="EMBL/GenBank/DDBJ databases">
        <authorList>
            <person name="McCartney M.A."/>
            <person name="Auch B."/>
            <person name="Kono T."/>
            <person name="Mallez S."/>
            <person name="Becker A."/>
            <person name="Gohl D.M."/>
            <person name="Silverstein K.A.T."/>
            <person name="Koren S."/>
            <person name="Bechman K.B."/>
            <person name="Herman A."/>
            <person name="Abrahante J.E."/>
            <person name="Garbe J."/>
        </authorList>
    </citation>
    <scope>NUCLEOTIDE SEQUENCE</scope>
    <source>
        <strain evidence="1">Duluth1</strain>
        <tissue evidence="1">Whole animal</tissue>
    </source>
</reference>
<keyword evidence="2" id="KW-1185">Reference proteome</keyword>
<comment type="caution">
    <text evidence="1">The sequence shown here is derived from an EMBL/GenBank/DDBJ whole genome shotgun (WGS) entry which is preliminary data.</text>
</comment>
<sequence length="75" mass="8350">MCCRQDDVYVNGGASADVVPGRTWKSKRRTLVPLQRHLVGMGAWHSVAAIDDLCRPSCISIIMLIILVSTKYYVN</sequence>
<protein>
    <submittedName>
        <fullName evidence="1">Uncharacterized protein</fullName>
    </submittedName>
</protein>
<accession>A0A9D4RZ91</accession>
<organism evidence="1 2">
    <name type="scientific">Dreissena polymorpha</name>
    <name type="common">Zebra mussel</name>
    <name type="synonym">Mytilus polymorpha</name>
    <dbReference type="NCBI Taxonomy" id="45954"/>
    <lineage>
        <taxon>Eukaryota</taxon>
        <taxon>Metazoa</taxon>
        <taxon>Spiralia</taxon>
        <taxon>Lophotrochozoa</taxon>
        <taxon>Mollusca</taxon>
        <taxon>Bivalvia</taxon>
        <taxon>Autobranchia</taxon>
        <taxon>Heteroconchia</taxon>
        <taxon>Euheterodonta</taxon>
        <taxon>Imparidentia</taxon>
        <taxon>Neoheterodontei</taxon>
        <taxon>Myida</taxon>
        <taxon>Dreissenoidea</taxon>
        <taxon>Dreissenidae</taxon>
        <taxon>Dreissena</taxon>
    </lineage>
</organism>
<proteinExistence type="predicted"/>
<dbReference type="AlphaFoldDB" id="A0A9D4RZ91"/>
<evidence type="ECO:0000313" key="2">
    <source>
        <dbReference type="Proteomes" id="UP000828390"/>
    </source>
</evidence>
<dbReference type="Proteomes" id="UP000828390">
    <property type="component" value="Unassembled WGS sequence"/>
</dbReference>
<reference evidence="1" key="1">
    <citation type="journal article" date="2019" name="bioRxiv">
        <title>The Genome of the Zebra Mussel, Dreissena polymorpha: A Resource for Invasive Species Research.</title>
        <authorList>
            <person name="McCartney M.A."/>
            <person name="Auch B."/>
            <person name="Kono T."/>
            <person name="Mallez S."/>
            <person name="Zhang Y."/>
            <person name="Obille A."/>
            <person name="Becker A."/>
            <person name="Abrahante J.E."/>
            <person name="Garbe J."/>
            <person name="Badalamenti J.P."/>
            <person name="Herman A."/>
            <person name="Mangelson H."/>
            <person name="Liachko I."/>
            <person name="Sullivan S."/>
            <person name="Sone E.D."/>
            <person name="Koren S."/>
            <person name="Silverstein K.A.T."/>
            <person name="Beckman K.B."/>
            <person name="Gohl D.M."/>
        </authorList>
    </citation>
    <scope>NUCLEOTIDE SEQUENCE</scope>
    <source>
        <strain evidence="1">Duluth1</strain>
        <tissue evidence="1">Whole animal</tissue>
    </source>
</reference>
<dbReference type="EMBL" id="JAIWYP010000001">
    <property type="protein sequence ID" value="KAH3886441.1"/>
    <property type="molecule type" value="Genomic_DNA"/>
</dbReference>